<evidence type="ECO:0000313" key="2">
    <source>
        <dbReference type="Proteomes" id="UP001363010"/>
    </source>
</evidence>
<evidence type="ECO:0008006" key="3">
    <source>
        <dbReference type="Google" id="ProtNLM"/>
    </source>
</evidence>
<sequence>MYRNQNSVEIRSRDFWVKVVEMLQQNWALIDDDTDSKQCTVYFVDDLSRVFDRLPFKDFAEAEAALARNGFDRFADSSSLQEFLVPPEPPFVKGWYPSGGIYSSGQYWISGGMSVARRKRKPST</sequence>
<accession>A0ABU8VV66</accession>
<dbReference type="EMBL" id="JBBKZV010000002">
    <property type="protein sequence ID" value="MEJ8821550.1"/>
    <property type="molecule type" value="Genomic_DNA"/>
</dbReference>
<name>A0ABU8VV66_9BURK</name>
<reference evidence="1 2" key="1">
    <citation type="submission" date="2024-03" db="EMBL/GenBank/DDBJ databases">
        <title>Novel species of the genus Variovorax.</title>
        <authorList>
            <person name="Liu Q."/>
            <person name="Xin Y.-H."/>
        </authorList>
    </citation>
    <scope>NUCLEOTIDE SEQUENCE [LARGE SCALE GENOMIC DNA]</scope>
    <source>
        <strain evidence="1 2">KACC 18501</strain>
    </source>
</reference>
<evidence type="ECO:0000313" key="1">
    <source>
        <dbReference type="EMBL" id="MEJ8821550.1"/>
    </source>
</evidence>
<dbReference type="RefSeq" id="WP_340362593.1">
    <property type="nucleotide sequence ID" value="NZ_JBBKZV010000002.1"/>
</dbReference>
<organism evidence="1 2">
    <name type="scientific">Variovorax humicola</name>
    <dbReference type="NCBI Taxonomy" id="1769758"/>
    <lineage>
        <taxon>Bacteria</taxon>
        <taxon>Pseudomonadati</taxon>
        <taxon>Pseudomonadota</taxon>
        <taxon>Betaproteobacteria</taxon>
        <taxon>Burkholderiales</taxon>
        <taxon>Comamonadaceae</taxon>
        <taxon>Variovorax</taxon>
    </lineage>
</organism>
<comment type="caution">
    <text evidence="1">The sequence shown here is derived from an EMBL/GenBank/DDBJ whole genome shotgun (WGS) entry which is preliminary data.</text>
</comment>
<keyword evidence="2" id="KW-1185">Reference proteome</keyword>
<dbReference type="Proteomes" id="UP001363010">
    <property type="component" value="Unassembled WGS sequence"/>
</dbReference>
<proteinExistence type="predicted"/>
<gene>
    <name evidence="1" type="ORF">WKW80_05800</name>
</gene>
<protein>
    <recommendedName>
        <fullName evidence="3">DUF4240 domain-containing protein</fullName>
    </recommendedName>
</protein>